<proteinExistence type="predicted"/>
<organism evidence="1 2">
    <name type="scientific">Kipferlia bialata</name>
    <dbReference type="NCBI Taxonomy" id="797122"/>
    <lineage>
        <taxon>Eukaryota</taxon>
        <taxon>Metamonada</taxon>
        <taxon>Carpediemonas-like organisms</taxon>
        <taxon>Kipferlia</taxon>
    </lineage>
</organism>
<evidence type="ECO:0000313" key="1">
    <source>
        <dbReference type="EMBL" id="GCA62770.1"/>
    </source>
</evidence>
<protein>
    <submittedName>
        <fullName evidence="1">Uncharacterized protein</fullName>
    </submittedName>
</protein>
<dbReference type="Proteomes" id="UP000265618">
    <property type="component" value="Unassembled WGS sequence"/>
</dbReference>
<dbReference type="EMBL" id="BDIP01001369">
    <property type="protein sequence ID" value="GCA62770.1"/>
    <property type="molecule type" value="Genomic_DNA"/>
</dbReference>
<gene>
    <name evidence="1" type="ORF">KIPB_005712</name>
</gene>
<name>A0A391NP99_9EUKA</name>
<comment type="caution">
    <text evidence="1">The sequence shown here is derived from an EMBL/GenBank/DDBJ whole genome shotgun (WGS) entry which is preliminary data.</text>
</comment>
<sequence length="133" mass="14291">GTVDVSVNSDPASDVYDTEVFELGVSYGLAMTPRVWQRLHSYGNETVLSWTASMYNSTAWEVSSEYGPVAVDSPQSLQLLTMLGALGVAPFVTDFTTGHAPTFAIDGGFFGYDQAQAFFQGATTYVVTIPIDV</sequence>
<evidence type="ECO:0000313" key="2">
    <source>
        <dbReference type="Proteomes" id="UP000265618"/>
    </source>
</evidence>
<reference evidence="1 2" key="1">
    <citation type="journal article" date="2018" name="PLoS ONE">
        <title>The draft genome of Kipferlia bialata reveals reductive genome evolution in fornicate parasites.</title>
        <authorList>
            <person name="Tanifuji G."/>
            <person name="Takabayashi S."/>
            <person name="Kume K."/>
            <person name="Takagi M."/>
            <person name="Nakayama T."/>
            <person name="Kamikawa R."/>
            <person name="Inagaki Y."/>
            <person name="Hashimoto T."/>
        </authorList>
    </citation>
    <scope>NUCLEOTIDE SEQUENCE [LARGE SCALE GENOMIC DNA]</scope>
    <source>
        <strain evidence="1">NY0173</strain>
    </source>
</reference>
<accession>A0A391NP99</accession>
<keyword evidence="2" id="KW-1185">Reference proteome</keyword>
<feature type="non-terminal residue" evidence="1">
    <location>
        <position position="133"/>
    </location>
</feature>
<dbReference type="AlphaFoldDB" id="A0A391NP99"/>